<feature type="region of interest" description="Disordered" evidence="1">
    <location>
        <begin position="45"/>
        <end position="68"/>
    </location>
</feature>
<name>K3X0C3_GLOUD</name>
<dbReference type="InterPro" id="IPR001660">
    <property type="entry name" value="SAM"/>
</dbReference>
<dbReference type="OMA" id="AKTHWSH"/>
<evidence type="ECO:0000313" key="3">
    <source>
        <dbReference type="EnsemblProtists" id="PYU1_T010672"/>
    </source>
</evidence>
<feature type="region of interest" description="Disordered" evidence="1">
    <location>
        <begin position="102"/>
        <end position="121"/>
    </location>
</feature>
<organism evidence="3 4">
    <name type="scientific">Globisporangium ultimum (strain ATCC 200006 / CBS 805.95 / DAOM BR144)</name>
    <name type="common">Pythium ultimum</name>
    <dbReference type="NCBI Taxonomy" id="431595"/>
    <lineage>
        <taxon>Eukaryota</taxon>
        <taxon>Sar</taxon>
        <taxon>Stramenopiles</taxon>
        <taxon>Oomycota</taxon>
        <taxon>Peronosporomycetes</taxon>
        <taxon>Pythiales</taxon>
        <taxon>Pythiaceae</taxon>
        <taxon>Globisporangium</taxon>
    </lineage>
</organism>
<evidence type="ECO:0000313" key="4">
    <source>
        <dbReference type="Proteomes" id="UP000019132"/>
    </source>
</evidence>
<dbReference type="InParanoid" id="K3X0C3"/>
<protein>
    <recommendedName>
        <fullName evidence="2">SAM domain-containing protein</fullName>
    </recommendedName>
</protein>
<accession>K3X0C3</accession>
<dbReference type="InterPro" id="IPR037688">
    <property type="entry name" value="ZBBX"/>
</dbReference>
<dbReference type="HOGENOM" id="CLU_617504_0_0_1"/>
<feature type="domain" description="SAM" evidence="2">
    <location>
        <begin position="137"/>
        <end position="200"/>
    </location>
</feature>
<dbReference type="SUPFAM" id="SSF47769">
    <property type="entry name" value="SAM/Pointed domain"/>
    <property type="match status" value="1"/>
</dbReference>
<dbReference type="EnsemblProtists" id="PYU1_T010672">
    <property type="protein sequence ID" value="PYU1_T010672"/>
    <property type="gene ID" value="PYU1_G010649"/>
</dbReference>
<dbReference type="InterPro" id="IPR013761">
    <property type="entry name" value="SAM/pointed_sf"/>
</dbReference>
<dbReference type="PANTHER" id="PTHR28634">
    <property type="entry name" value="ZINC FINGER B-BOX DOMAIN-CONTAINING PROTEIN 1"/>
    <property type="match status" value="1"/>
</dbReference>
<dbReference type="Proteomes" id="UP000019132">
    <property type="component" value="Unassembled WGS sequence"/>
</dbReference>
<dbReference type="VEuPathDB" id="FungiDB:PYU1_G010649"/>
<feature type="compositionally biased region" description="Basic and acidic residues" evidence="1">
    <location>
        <begin position="45"/>
        <end position="54"/>
    </location>
</feature>
<dbReference type="eggNOG" id="ENOG502RY7P">
    <property type="taxonomic scope" value="Eukaryota"/>
</dbReference>
<dbReference type="PROSITE" id="PS50105">
    <property type="entry name" value="SAM_DOMAIN"/>
    <property type="match status" value="1"/>
</dbReference>
<evidence type="ECO:0000259" key="2">
    <source>
        <dbReference type="PROSITE" id="PS50105"/>
    </source>
</evidence>
<evidence type="ECO:0000256" key="1">
    <source>
        <dbReference type="SAM" id="MobiDB-lite"/>
    </source>
</evidence>
<reference evidence="4" key="2">
    <citation type="submission" date="2010-04" db="EMBL/GenBank/DDBJ databases">
        <authorList>
            <person name="Buell R."/>
            <person name="Hamilton J."/>
            <person name="Hostetler J."/>
        </authorList>
    </citation>
    <scope>NUCLEOTIDE SEQUENCE [LARGE SCALE GENOMIC DNA]</scope>
    <source>
        <strain evidence="4">DAOM:BR144</strain>
    </source>
</reference>
<sequence>MTQLHAKPSTGAATKLVKVTERLEEDAKEMEDRLIQLKISMLEEKKKRERELPLKHGGSRWRSAREDRGSVSKYAQDIQNRADMGITKKTSKGKQTKLLADSQNATVSTANKKTKTSEQRAADDALTILTTATISKWTMIQVLEWLTAIGLEEFQSGFEYHQITGATLLELTLDELTQIGVHKLSARNTLVAQIDRIRDTNRATQGDMARFLTQPVEIIDSKLRDVNPELPSPQLRGGIHWSQVKPLSETMVAMGNDEVPANLADGDFGEEASHASFMKALLDWRVSDTQQLETKPGGGDDGLWVNPMMSFIQEEVEFTGGDLLEGSYDEDKEQEAFRRAVEAWRNGGVTKQNVPGAKASARIVEQTEQGCTPNQRKSCWQCYCVVNVDSLLIDDQTRKPFCSLDCQSVYHQQYSRFYRQKPE</sequence>
<dbReference type="Gene3D" id="1.10.150.50">
    <property type="entry name" value="Transcription Factor, Ets-1"/>
    <property type="match status" value="1"/>
</dbReference>
<dbReference type="AlphaFoldDB" id="K3X0C3"/>
<feature type="compositionally biased region" description="Polar residues" evidence="1">
    <location>
        <begin position="102"/>
        <end position="111"/>
    </location>
</feature>
<keyword evidence="4" id="KW-1185">Reference proteome</keyword>
<reference evidence="3" key="3">
    <citation type="submission" date="2015-02" db="UniProtKB">
        <authorList>
            <consortium name="EnsemblProtists"/>
        </authorList>
    </citation>
    <scope>IDENTIFICATION</scope>
    <source>
        <strain evidence="3">DAOM BR144</strain>
    </source>
</reference>
<reference evidence="4" key="1">
    <citation type="journal article" date="2010" name="Genome Biol.">
        <title>Genome sequence of the necrotrophic plant pathogen Pythium ultimum reveals original pathogenicity mechanisms and effector repertoire.</title>
        <authorList>
            <person name="Levesque C.A."/>
            <person name="Brouwer H."/>
            <person name="Cano L."/>
            <person name="Hamilton J.P."/>
            <person name="Holt C."/>
            <person name="Huitema E."/>
            <person name="Raffaele S."/>
            <person name="Robideau G.P."/>
            <person name="Thines M."/>
            <person name="Win J."/>
            <person name="Zerillo M.M."/>
            <person name="Beakes G.W."/>
            <person name="Boore J.L."/>
            <person name="Busam D."/>
            <person name="Dumas B."/>
            <person name="Ferriera S."/>
            <person name="Fuerstenberg S.I."/>
            <person name="Gachon C.M."/>
            <person name="Gaulin E."/>
            <person name="Govers F."/>
            <person name="Grenville-Briggs L."/>
            <person name="Horner N."/>
            <person name="Hostetler J."/>
            <person name="Jiang R.H."/>
            <person name="Johnson J."/>
            <person name="Krajaejun T."/>
            <person name="Lin H."/>
            <person name="Meijer H.J."/>
            <person name="Moore B."/>
            <person name="Morris P."/>
            <person name="Phuntmart V."/>
            <person name="Puiu D."/>
            <person name="Shetty J."/>
            <person name="Stajich J.E."/>
            <person name="Tripathy S."/>
            <person name="Wawra S."/>
            <person name="van West P."/>
            <person name="Whitty B.R."/>
            <person name="Coutinho P.M."/>
            <person name="Henrissat B."/>
            <person name="Martin F."/>
            <person name="Thomas P.D."/>
            <person name="Tyler B.M."/>
            <person name="De Vries R.P."/>
            <person name="Kamoun S."/>
            <person name="Yandell M."/>
            <person name="Tisserat N."/>
            <person name="Buell C.R."/>
        </authorList>
    </citation>
    <scope>NUCLEOTIDE SEQUENCE</scope>
    <source>
        <strain evidence="4">DAOM:BR144</strain>
    </source>
</reference>
<proteinExistence type="predicted"/>
<dbReference type="SMART" id="SM00454">
    <property type="entry name" value="SAM"/>
    <property type="match status" value="1"/>
</dbReference>
<dbReference type="EMBL" id="GL376592">
    <property type="status" value="NOT_ANNOTATED_CDS"/>
    <property type="molecule type" value="Genomic_DNA"/>
</dbReference>
<dbReference type="PANTHER" id="PTHR28634:SF1">
    <property type="entry name" value="ZINC FINGER B-BOX DOMAIN-CONTAINING PROTEIN 1"/>
    <property type="match status" value="1"/>
</dbReference>
<dbReference type="Pfam" id="PF07647">
    <property type="entry name" value="SAM_2"/>
    <property type="match status" value="1"/>
</dbReference>
<dbReference type="STRING" id="431595.K3X0C3"/>